<accession>A0ABX1Y1H2</accession>
<proteinExistence type="predicted"/>
<dbReference type="InterPro" id="IPR001119">
    <property type="entry name" value="SLH_dom"/>
</dbReference>
<sequence length="58" mass="6680">MKADVKVEMTDIKGHWGEKIINTFMKLSVIDGYEDGTFHADDQITRAEFAMIISRIFD</sequence>
<gene>
    <name evidence="2" type="ORF">GC098_25235</name>
</gene>
<dbReference type="Proteomes" id="UP000616779">
    <property type="component" value="Unassembled WGS sequence"/>
</dbReference>
<organism evidence="2 3">
    <name type="scientific">Paenibacillus phytorum</name>
    <dbReference type="NCBI Taxonomy" id="2654977"/>
    <lineage>
        <taxon>Bacteria</taxon>
        <taxon>Bacillati</taxon>
        <taxon>Bacillota</taxon>
        <taxon>Bacilli</taxon>
        <taxon>Bacillales</taxon>
        <taxon>Paenibacillaceae</taxon>
        <taxon>Paenibacillus</taxon>
    </lineage>
</organism>
<evidence type="ECO:0000313" key="3">
    <source>
        <dbReference type="Proteomes" id="UP000616779"/>
    </source>
</evidence>
<name>A0ABX1Y1H2_9BACL</name>
<comment type="caution">
    <text evidence="2">The sequence shown here is derived from an EMBL/GenBank/DDBJ whole genome shotgun (WGS) entry which is preliminary data.</text>
</comment>
<evidence type="ECO:0000259" key="1">
    <source>
        <dbReference type="PROSITE" id="PS51272"/>
    </source>
</evidence>
<dbReference type="Pfam" id="PF00395">
    <property type="entry name" value="SLH"/>
    <property type="match status" value="1"/>
</dbReference>
<reference evidence="2 3" key="1">
    <citation type="submission" date="2019-10" db="EMBL/GenBank/DDBJ databases">
        <title>Description of Paenibacillus terrestris sp. nov.</title>
        <authorList>
            <person name="Carlier A."/>
            <person name="Qi S."/>
        </authorList>
    </citation>
    <scope>NUCLEOTIDE SEQUENCE [LARGE SCALE GENOMIC DNA]</scope>
    <source>
        <strain evidence="2 3">LMG 31458</strain>
    </source>
</reference>
<evidence type="ECO:0000313" key="2">
    <source>
        <dbReference type="EMBL" id="NOU74658.1"/>
    </source>
</evidence>
<feature type="domain" description="SLH" evidence="1">
    <location>
        <begin position="4"/>
        <end position="58"/>
    </location>
</feature>
<dbReference type="EMBL" id="WHOA01000173">
    <property type="protein sequence ID" value="NOU74658.1"/>
    <property type="molecule type" value="Genomic_DNA"/>
</dbReference>
<protein>
    <recommendedName>
        <fullName evidence="1">SLH domain-containing protein</fullName>
    </recommendedName>
</protein>
<feature type="non-terminal residue" evidence="2">
    <location>
        <position position="58"/>
    </location>
</feature>
<keyword evidence="3" id="KW-1185">Reference proteome</keyword>
<dbReference type="PROSITE" id="PS51272">
    <property type="entry name" value="SLH"/>
    <property type="match status" value="1"/>
</dbReference>